<evidence type="ECO:0000256" key="1">
    <source>
        <dbReference type="ARBA" id="ARBA00022737"/>
    </source>
</evidence>
<sequence>MDSLHLSENKPIRIFPSSTELSNGATDLTMIKEDSDEADDIIRKQYENMTYDEMSQRLAENYKQLSDILETRDITPSSTSSDKTNSMEGDRPQLLQEGEGDDDSLDEQQIVDNNDLDEYTKKRKLTKLFWRAASSGDSDKVHTLLQNDTTKALVDIDAKDEDGTTPLIYAACFGKVDIARILLSSGAKIDIQDSLCGCRGEG</sequence>
<dbReference type="SMART" id="SM00248">
    <property type="entry name" value="ANK"/>
    <property type="match status" value="1"/>
</dbReference>
<feature type="compositionally biased region" description="Polar residues" evidence="4">
    <location>
        <begin position="74"/>
        <end position="87"/>
    </location>
</feature>
<evidence type="ECO:0000313" key="6">
    <source>
        <dbReference type="Proteomes" id="UP000193560"/>
    </source>
</evidence>
<evidence type="ECO:0000256" key="2">
    <source>
        <dbReference type="ARBA" id="ARBA00023043"/>
    </source>
</evidence>
<dbReference type="Gene3D" id="1.25.40.20">
    <property type="entry name" value="Ankyrin repeat-containing domain"/>
    <property type="match status" value="1"/>
</dbReference>
<keyword evidence="1" id="KW-0677">Repeat</keyword>
<dbReference type="InterPro" id="IPR002110">
    <property type="entry name" value="Ankyrin_rpt"/>
</dbReference>
<dbReference type="InterPro" id="IPR036770">
    <property type="entry name" value="Ankyrin_rpt-contain_sf"/>
</dbReference>
<feature type="repeat" description="ANK" evidence="3">
    <location>
        <begin position="162"/>
        <end position="194"/>
    </location>
</feature>
<protein>
    <submittedName>
        <fullName evidence="5">Uncharacterized protein</fullName>
    </submittedName>
</protein>
<dbReference type="STRING" id="90262.A0A1X2I8R0"/>
<organism evidence="5 6">
    <name type="scientific">Absidia repens</name>
    <dbReference type="NCBI Taxonomy" id="90262"/>
    <lineage>
        <taxon>Eukaryota</taxon>
        <taxon>Fungi</taxon>
        <taxon>Fungi incertae sedis</taxon>
        <taxon>Mucoromycota</taxon>
        <taxon>Mucoromycotina</taxon>
        <taxon>Mucoromycetes</taxon>
        <taxon>Mucorales</taxon>
        <taxon>Cunninghamellaceae</taxon>
        <taxon>Absidia</taxon>
    </lineage>
</organism>
<dbReference type="PANTHER" id="PTHR24171">
    <property type="entry name" value="ANKYRIN REPEAT DOMAIN-CONTAINING PROTEIN 39-RELATED"/>
    <property type="match status" value="1"/>
</dbReference>
<dbReference type="PROSITE" id="PS50088">
    <property type="entry name" value="ANK_REPEAT"/>
    <property type="match status" value="1"/>
</dbReference>
<evidence type="ECO:0000313" key="5">
    <source>
        <dbReference type="EMBL" id="ORZ11847.1"/>
    </source>
</evidence>
<accession>A0A1X2I8R0</accession>
<comment type="caution">
    <text evidence="5">The sequence shown here is derived from an EMBL/GenBank/DDBJ whole genome shotgun (WGS) entry which is preliminary data.</text>
</comment>
<proteinExistence type="predicted"/>
<dbReference type="AlphaFoldDB" id="A0A1X2I8R0"/>
<evidence type="ECO:0000256" key="3">
    <source>
        <dbReference type="PROSITE-ProRule" id="PRU00023"/>
    </source>
</evidence>
<dbReference type="SUPFAM" id="SSF48403">
    <property type="entry name" value="Ankyrin repeat"/>
    <property type="match status" value="1"/>
</dbReference>
<dbReference type="OrthoDB" id="539213at2759"/>
<keyword evidence="6" id="KW-1185">Reference proteome</keyword>
<evidence type="ECO:0000256" key="4">
    <source>
        <dbReference type="SAM" id="MobiDB-lite"/>
    </source>
</evidence>
<dbReference type="EMBL" id="MCGE01000020">
    <property type="protein sequence ID" value="ORZ11847.1"/>
    <property type="molecule type" value="Genomic_DNA"/>
</dbReference>
<feature type="region of interest" description="Disordered" evidence="4">
    <location>
        <begin position="69"/>
        <end position="107"/>
    </location>
</feature>
<reference evidence="5 6" key="1">
    <citation type="submission" date="2016-07" db="EMBL/GenBank/DDBJ databases">
        <title>Pervasive Adenine N6-methylation of Active Genes in Fungi.</title>
        <authorList>
            <consortium name="DOE Joint Genome Institute"/>
            <person name="Mondo S.J."/>
            <person name="Dannebaum R.O."/>
            <person name="Kuo R.C."/>
            <person name="Labutti K."/>
            <person name="Haridas S."/>
            <person name="Kuo A."/>
            <person name="Salamov A."/>
            <person name="Ahrendt S.R."/>
            <person name="Lipzen A."/>
            <person name="Sullivan W."/>
            <person name="Andreopoulos W.B."/>
            <person name="Clum A."/>
            <person name="Lindquist E."/>
            <person name="Daum C."/>
            <person name="Ramamoorthy G.K."/>
            <person name="Gryganskyi A."/>
            <person name="Culley D."/>
            <person name="Magnuson J.K."/>
            <person name="James T.Y."/>
            <person name="O'Malley M.A."/>
            <person name="Stajich J.E."/>
            <person name="Spatafora J.W."/>
            <person name="Visel A."/>
            <person name="Grigoriev I.V."/>
        </authorList>
    </citation>
    <scope>NUCLEOTIDE SEQUENCE [LARGE SCALE GENOMIC DNA]</scope>
    <source>
        <strain evidence="5 6">NRRL 1336</strain>
    </source>
</reference>
<dbReference type="Proteomes" id="UP000193560">
    <property type="component" value="Unassembled WGS sequence"/>
</dbReference>
<dbReference type="Pfam" id="PF12796">
    <property type="entry name" value="Ank_2"/>
    <property type="match status" value="1"/>
</dbReference>
<keyword evidence="2 3" id="KW-0040">ANK repeat</keyword>
<name>A0A1X2I8R0_9FUNG</name>
<dbReference type="PROSITE" id="PS50297">
    <property type="entry name" value="ANK_REP_REGION"/>
    <property type="match status" value="1"/>
</dbReference>
<gene>
    <name evidence="5" type="ORF">BCR42DRAFT_96944</name>
</gene>